<feature type="compositionally biased region" description="Gly residues" evidence="2">
    <location>
        <begin position="275"/>
        <end position="294"/>
    </location>
</feature>
<evidence type="ECO:0000256" key="1">
    <source>
        <dbReference type="ARBA" id="ARBA00022553"/>
    </source>
</evidence>
<dbReference type="Gene3D" id="2.60.200.20">
    <property type="match status" value="1"/>
</dbReference>
<dbReference type="Pfam" id="PF00498">
    <property type="entry name" value="FHA"/>
    <property type="match status" value="1"/>
</dbReference>
<comment type="caution">
    <text evidence="4">The sequence shown here is derived from an EMBL/GenBank/DDBJ whole genome shotgun (WGS) entry which is preliminary data.</text>
</comment>
<dbReference type="SMART" id="SM00240">
    <property type="entry name" value="FHA"/>
    <property type="match status" value="1"/>
</dbReference>
<feature type="domain" description="FHA" evidence="3">
    <location>
        <begin position="386"/>
        <end position="436"/>
    </location>
</feature>
<sequence length="465" mass="48952">MRFRDYRDRETRSRWIEVQLSRHEELDEGLAAWLERTRDRSLLEVRRVRAGGPGVRGAAGAEPPALLYDVTGLVTLPELLRADAVSRQQYEAMLFSVADLASALESAPCSLAAADFRPQHVFALGDGALRFIVVPVVRRSRLLKPPDARDLLHHLATGRSLRFISDEDMRRAERLVRLLDSMRSFDSAAYLDFLEAEYGVRTGARQQVRPRRERADAASAGARAAAVPQAPAAAVAGAAVAGGAGRGGAVPREVPRTMLRGSLSQGASAWDDTWGGAGEVAGGLGGEGSAGADGGAPTDADAGDGRFSATDPDGVGLEVPSDFDAPWATGDLGNTTPGSFGDMGDADDVPTGSVSAPGQAGGAGPAFWLVRESTGERYPLDEGVEDVIGRSSACDVQVLGNLGISRMHASVVCGDRGVEIFDLGSENGVVLRSGLLPVNDHAMVAVGERFMLADELFHVERGEGA</sequence>
<dbReference type="CDD" id="cd00060">
    <property type="entry name" value="FHA"/>
    <property type="match status" value="1"/>
</dbReference>
<feature type="region of interest" description="Disordered" evidence="2">
    <location>
        <begin position="262"/>
        <end position="361"/>
    </location>
</feature>
<evidence type="ECO:0000259" key="3">
    <source>
        <dbReference type="PROSITE" id="PS50006"/>
    </source>
</evidence>
<accession>A0ABU7R747</accession>
<organism evidence="4 5">
    <name type="scientific">Olsenella absiana</name>
    <dbReference type="NCBI Taxonomy" id="3115222"/>
    <lineage>
        <taxon>Bacteria</taxon>
        <taxon>Bacillati</taxon>
        <taxon>Actinomycetota</taxon>
        <taxon>Coriobacteriia</taxon>
        <taxon>Coriobacteriales</taxon>
        <taxon>Atopobiaceae</taxon>
        <taxon>Olsenella</taxon>
    </lineage>
</organism>
<dbReference type="InterPro" id="IPR008984">
    <property type="entry name" value="SMAD_FHA_dom_sf"/>
</dbReference>
<evidence type="ECO:0000313" key="5">
    <source>
        <dbReference type="Proteomes" id="UP001332931"/>
    </source>
</evidence>
<dbReference type="EMBL" id="JAZGJQ010000001">
    <property type="protein sequence ID" value="MEE6146421.1"/>
    <property type="molecule type" value="Genomic_DNA"/>
</dbReference>
<protein>
    <submittedName>
        <fullName evidence="4">FHA domain-containing protein</fullName>
    </submittedName>
</protein>
<name>A0ABU7R747_9ACTN</name>
<dbReference type="InterPro" id="IPR000253">
    <property type="entry name" value="FHA_dom"/>
</dbReference>
<keyword evidence="5" id="KW-1185">Reference proteome</keyword>
<reference evidence="4 5" key="1">
    <citation type="submission" date="2024-01" db="EMBL/GenBank/DDBJ databases">
        <title>Description of Olsenella sp. nov., isolated from pig feces.</title>
        <authorList>
            <person name="Chang Y.-H."/>
        </authorList>
    </citation>
    <scope>NUCLEOTIDE SEQUENCE [LARGE SCALE GENOMIC DNA]</scope>
    <source>
        <strain evidence="4 5">YH-ols2223</strain>
    </source>
</reference>
<evidence type="ECO:0000256" key="2">
    <source>
        <dbReference type="SAM" id="MobiDB-lite"/>
    </source>
</evidence>
<dbReference type="Proteomes" id="UP001332931">
    <property type="component" value="Unassembled WGS sequence"/>
</dbReference>
<dbReference type="RefSeq" id="WP_330957187.1">
    <property type="nucleotide sequence ID" value="NZ_JAZGJQ010000001.1"/>
</dbReference>
<dbReference type="PROSITE" id="PS50006">
    <property type="entry name" value="FHA_DOMAIN"/>
    <property type="match status" value="1"/>
</dbReference>
<keyword evidence="1" id="KW-0597">Phosphoprotein</keyword>
<proteinExistence type="predicted"/>
<dbReference type="SUPFAM" id="SSF49879">
    <property type="entry name" value="SMAD/FHA domain"/>
    <property type="match status" value="1"/>
</dbReference>
<evidence type="ECO:0000313" key="4">
    <source>
        <dbReference type="EMBL" id="MEE6146421.1"/>
    </source>
</evidence>
<gene>
    <name evidence="4" type="ORF">VXJ25_00205</name>
</gene>